<dbReference type="EMBL" id="JAGHQM010000047">
    <property type="protein sequence ID" value="KAH0565960.1"/>
    <property type="molecule type" value="Genomic_DNA"/>
</dbReference>
<proteinExistence type="predicted"/>
<organism evidence="3 4">
    <name type="scientific">Trichoglossum hirsutum</name>
    <dbReference type="NCBI Taxonomy" id="265104"/>
    <lineage>
        <taxon>Eukaryota</taxon>
        <taxon>Fungi</taxon>
        <taxon>Dikarya</taxon>
        <taxon>Ascomycota</taxon>
        <taxon>Pezizomycotina</taxon>
        <taxon>Geoglossomycetes</taxon>
        <taxon>Geoglossales</taxon>
        <taxon>Geoglossaceae</taxon>
        <taxon>Trichoglossum</taxon>
    </lineage>
</organism>
<comment type="caution">
    <text evidence="3">The sequence shown here is derived from an EMBL/GenBank/DDBJ whole genome shotgun (WGS) entry which is preliminary data.</text>
</comment>
<sequence>MNEEVRKVIEITKPFDDWDVLDVNTSLSKQIRASESKRRSRLPLLGRKQAIMSQPRLKSTISRDKKEMNLPYLSFTKDDLGGHAERRAGVTAVHGSAVTQGPYRYSGPGGNPTRLYSPMPPSRASPYTRFGKYDLRQRPPRFLPPSLQSSSQQNPEIAPATLPAATPTPPIPKLRTRRSLPELTSNSFDTEYLNQRITDRSYLEHLSSCRSKGANPVTHFIETLMDEISRLRCENMFLGQQLAVQSPTPLFKDVDEDLRAKNLRQIRPNYSHVRSASLSSSGVENITEERLSATHNDQADNWYSGSSESSEKPSKLDSPALESDDVMPTESNITSQPRKYQILHKINCSGAPHGRNFRTSSPARPSKMLSKSGTISSSRGYLCEQGSIADLEMFNQRNQNISFLVLRFYYCEDKHIRPEYGSVGTSTEETTERNEECISYISDPLAEALESCAQCGLEERDSFVVPNSRIMRLLSPYHFIYHHRSRLEAYAHENGGQIREDVVNLLNYIRDSFGESFDEADALFSRGLVSRDHVLKLFKPSTLLFSGKMNQALVLSSWPQKRGGHLALDCWSWEYDGTGVTRKATSLEVICESNDPVPIVELGVYPMQYATSAIQKSILSRGRIFWELKDPGLICYNGKNTDNTGEYVSSMASAQLAAIFETNTLQFNARFMIDYSLHKKYHPSSETFFFTGPEKLKERHDKFDPWPTRLSRGQTADTVLLMVMPHKIDGFNLQTKTWEPLDVENISKVEWYKTAFSRLVLPSRTKDLIRAMIVDRKVETHSSDIFYGKGKGLIMLLHGGPGTGKTLSAESVAELAEKPLYRVTCGDIGTEIEDVEQYLEMILSIGKRWDCVLLLDEADVFLEERSLADLKRNSLVSVFLRVLEYYEGILILTSNRVGIFDEAFKSRIQVALHYDNLPPPARKKIWSNFFELLQEDAVEAEYAELQSHLDDLAGVEMNGRQIRNAVMTARQLARFRNETLDYEHIQAVIKTAGDFNRYIDKVHGHKDDQWAREGRLR</sequence>
<dbReference type="InterPro" id="IPR027417">
    <property type="entry name" value="P-loop_NTPase"/>
</dbReference>
<feature type="region of interest" description="Disordered" evidence="1">
    <location>
        <begin position="138"/>
        <end position="175"/>
    </location>
</feature>
<dbReference type="InterPro" id="IPR054289">
    <property type="entry name" value="DUF7025"/>
</dbReference>
<dbReference type="Proteomes" id="UP000750711">
    <property type="component" value="Unassembled WGS sequence"/>
</dbReference>
<dbReference type="GO" id="GO:0016887">
    <property type="term" value="F:ATP hydrolysis activity"/>
    <property type="evidence" value="ECO:0007669"/>
    <property type="project" value="InterPro"/>
</dbReference>
<evidence type="ECO:0000313" key="3">
    <source>
        <dbReference type="EMBL" id="KAH0565960.1"/>
    </source>
</evidence>
<dbReference type="SUPFAM" id="SSF52540">
    <property type="entry name" value="P-loop containing nucleoside triphosphate hydrolases"/>
    <property type="match status" value="1"/>
</dbReference>
<dbReference type="InterPro" id="IPR056599">
    <property type="entry name" value="AAA_lid_fung"/>
</dbReference>
<dbReference type="AlphaFoldDB" id="A0A9P8LHE7"/>
<dbReference type="PANTHER" id="PTHR46411">
    <property type="entry name" value="FAMILY ATPASE, PUTATIVE-RELATED"/>
    <property type="match status" value="1"/>
</dbReference>
<reference evidence="3" key="1">
    <citation type="submission" date="2021-03" db="EMBL/GenBank/DDBJ databases">
        <title>Comparative genomics and phylogenomic investigation of the class Geoglossomycetes provide insights into ecological specialization and systematics.</title>
        <authorList>
            <person name="Melie T."/>
            <person name="Pirro S."/>
            <person name="Miller A.N."/>
            <person name="Quandt A."/>
        </authorList>
    </citation>
    <scope>NUCLEOTIDE SEQUENCE</scope>
    <source>
        <strain evidence="3">CAQ_001_2017</strain>
    </source>
</reference>
<dbReference type="CDD" id="cd19481">
    <property type="entry name" value="RecA-like_protease"/>
    <property type="match status" value="1"/>
</dbReference>
<dbReference type="Gene3D" id="3.40.50.300">
    <property type="entry name" value="P-loop containing nucleotide triphosphate hydrolases"/>
    <property type="match status" value="1"/>
</dbReference>
<dbReference type="PANTHER" id="PTHR46411:SF2">
    <property type="entry name" value="AAA+ ATPASE DOMAIN-CONTAINING PROTEIN"/>
    <property type="match status" value="1"/>
</dbReference>
<dbReference type="InterPro" id="IPR003959">
    <property type="entry name" value="ATPase_AAA_core"/>
</dbReference>
<dbReference type="GO" id="GO:0005524">
    <property type="term" value="F:ATP binding"/>
    <property type="evidence" value="ECO:0007669"/>
    <property type="project" value="InterPro"/>
</dbReference>
<evidence type="ECO:0000256" key="1">
    <source>
        <dbReference type="SAM" id="MobiDB-lite"/>
    </source>
</evidence>
<feature type="compositionally biased region" description="Polar residues" evidence="1">
    <location>
        <begin position="329"/>
        <end position="338"/>
    </location>
</feature>
<keyword evidence="4" id="KW-1185">Reference proteome</keyword>
<name>A0A9P8LHE7_9PEZI</name>
<feature type="compositionally biased region" description="Low complexity" evidence="1">
    <location>
        <begin position="144"/>
        <end position="165"/>
    </location>
</feature>
<evidence type="ECO:0000259" key="2">
    <source>
        <dbReference type="SMART" id="SM00382"/>
    </source>
</evidence>
<feature type="compositionally biased region" description="Polar residues" evidence="1">
    <location>
        <begin position="293"/>
        <end position="303"/>
    </location>
</feature>
<dbReference type="SMART" id="SM00382">
    <property type="entry name" value="AAA"/>
    <property type="match status" value="1"/>
</dbReference>
<feature type="region of interest" description="Disordered" evidence="1">
    <location>
        <begin position="292"/>
        <end position="372"/>
    </location>
</feature>
<accession>A0A9P8LHE7</accession>
<dbReference type="Pfam" id="PF00004">
    <property type="entry name" value="AAA"/>
    <property type="match status" value="1"/>
</dbReference>
<feature type="compositionally biased region" description="Polar residues" evidence="1">
    <location>
        <begin position="357"/>
        <end position="372"/>
    </location>
</feature>
<gene>
    <name evidence="3" type="ORF">GP486_000652</name>
</gene>
<feature type="region of interest" description="Disordered" evidence="1">
    <location>
        <begin position="98"/>
        <end position="122"/>
    </location>
</feature>
<dbReference type="Pfam" id="PF22942">
    <property type="entry name" value="DUF7025"/>
    <property type="match status" value="1"/>
</dbReference>
<dbReference type="InterPro" id="IPR003593">
    <property type="entry name" value="AAA+_ATPase"/>
</dbReference>
<dbReference type="Pfam" id="PF23232">
    <property type="entry name" value="AAA_lid_13"/>
    <property type="match status" value="1"/>
</dbReference>
<evidence type="ECO:0000313" key="4">
    <source>
        <dbReference type="Proteomes" id="UP000750711"/>
    </source>
</evidence>
<feature type="domain" description="AAA+ ATPase" evidence="2">
    <location>
        <begin position="791"/>
        <end position="918"/>
    </location>
</feature>
<protein>
    <recommendedName>
        <fullName evidence="2">AAA+ ATPase domain-containing protein</fullName>
    </recommendedName>
</protein>